<evidence type="ECO:0000313" key="1">
    <source>
        <dbReference type="EMBL" id="ARB06769.1"/>
    </source>
</evidence>
<dbReference type="OrthoDB" id="22575at10239"/>
<accession>A0A1V0DZ84</accession>
<dbReference type="Proteomes" id="UP000221758">
    <property type="component" value="Segment"/>
</dbReference>
<sequence>MNTYTFTIETRGTRVFEVEANSPEEACKILANCENEKDYLVESDDDWVLDTWSKKSTEEKLMDFIDE</sequence>
<proteinExistence type="predicted"/>
<protein>
    <submittedName>
        <fullName evidence="1">Uncharacterized protein</fullName>
    </submittedName>
</protein>
<keyword evidence="2" id="KW-1185">Reference proteome</keyword>
<gene>
    <name evidence="1" type="ORF">ABP12_00028</name>
</gene>
<name>A0A1V0DZ84_9CAUD</name>
<dbReference type="EMBL" id="KY670595">
    <property type="protein sequence ID" value="ARB06769.1"/>
    <property type="molecule type" value="Genomic_DNA"/>
</dbReference>
<reference evidence="1 2" key="1">
    <citation type="submission" date="2017-02" db="EMBL/GenBank/DDBJ databases">
        <title>The complete genome of Acinetobacter Baumannii phage WCHABP12.</title>
        <authorList>
            <person name="Zhou W."/>
            <person name="Feng Y."/>
            <person name="Zong Z."/>
        </authorList>
    </citation>
    <scope>NUCLEOTIDE SEQUENCE [LARGE SCALE GENOMIC DNA]</scope>
</reference>
<organism evidence="1 2">
    <name type="scientific">Acinetobacter phage WCHABP12</name>
    <dbReference type="NCBI Taxonomy" id="1965454"/>
    <lineage>
        <taxon>Viruses</taxon>
        <taxon>Duplodnaviria</taxon>
        <taxon>Heunggongvirae</taxon>
        <taxon>Uroviricota</taxon>
        <taxon>Caudoviricetes</taxon>
        <taxon>Obolenskvirus</taxon>
        <taxon>Obolenskvirus WCHABP12</taxon>
    </lineage>
</organism>
<evidence type="ECO:0000313" key="2">
    <source>
        <dbReference type="Proteomes" id="UP000221758"/>
    </source>
</evidence>